<evidence type="ECO:0008006" key="4">
    <source>
        <dbReference type="Google" id="ProtNLM"/>
    </source>
</evidence>
<dbReference type="EMBL" id="FPKH01000012">
    <property type="protein sequence ID" value="SFY33408.1"/>
    <property type="molecule type" value="Genomic_DNA"/>
</dbReference>
<dbReference type="Gene3D" id="2.20.110.10">
    <property type="entry name" value="Histone H3 K4-specific methyltransferase SET7/9 N-terminal domain"/>
    <property type="match status" value="1"/>
</dbReference>
<feature type="signal peptide" evidence="1">
    <location>
        <begin position="1"/>
        <end position="24"/>
    </location>
</feature>
<dbReference type="SUPFAM" id="SSF82185">
    <property type="entry name" value="Histone H3 K4-specific methyltransferase SET7/9 N-terminal domain"/>
    <property type="match status" value="1"/>
</dbReference>
<dbReference type="RefSeq" id="WP_139248487.1">
    <property type="nucleotide sequence ID" value="NZ_FPKH01000012.1"/>
</dbReference>
<gene>
    <name evidence="2" type="ORF">SAMN03097694_0294</name>
</gene>
<feature type="chain" id="PRO_5044282454" description="MORN repeat variant" evidence="1">
    <location>
        <begin position="25"/>
        <end position="304"/>
    </location>
</feature>
<evidence type="ECO:0000313" key="3">
    <source>
        <dbReference type="Proteomes" id="UP000182489"/>
    </source>
</evidence>
<reference evidence="2 3" key="1">
    <citation type="submission" date="2016-11" db="EMBL/GenBank/DDBJ databases">
        <authorList>
            <person name="Varghese N."/>
            <person name="Submissions S."/>
        </authorList>
    </citation>
    <scope>NUCLEOTIDE SEQUENCE [LARGE SCALE GENOMIC DNA]</scope>
    <source>
        <strain evidence="2 3">NFR18</strain>
    </source>
</reference>
<keyword evidence="1" id="KW-0732">Signal</keyword>
<proteinExistence type="predicted"/>
<evidence type="ECO:0000256" key="1">
    <source>
        <dbReference type="SAM" id="SignalP"/>
    </source>
</evidence>
<accession>A0AB38CHC6</accession>
<name>A0AB38CHC6_9BURK</name>
<dbReference type="Proteomes" id="UP000182489">
    <property type="component" value="Unassembled WGS sequence"/>
</dbReference>
<protein>
    <recommendedName>
        <fullName evidence="4">MORN repeat variant</fullName>
    </recommendedName>
</protein>
<sequence>MRQTFWMRTMAALLALGGLAPAQAARFYDGKPTATASTVERGAKTMDEAQVRTALAHVPQIDDSIAYAPTGVAEFDAIEHGHGKLVGYFNIDGDLLPGKPADAPAFAYKKTFVEKDGHFLTVTYLLGKGWKGSRAPSYHIKWITWETQPQRFAASQDGLFIEYNVSCCVGSVYARGQYAQGKRTGQWHYEEPNTIRSFGAFVDDKAEGPWTYESGDETTTGMMQRGQRTGRWEVSPGVDEWREVDMHSFTGYDTFVKDRLNGPSERRIDGVVQWQGNYVNGKKQGQWVEPGGGGLYVDDVKQGP</sequence>
<comment type="caution">
    <text evidence="2">The sequence shown here is derived from an EMBL/GenBank/DDBJ whole genome shotgun (WGS) entry which is preliminary data.</text>
</comment>
<evidence type="ECO:0000313" key="2">
    <source>
        <dbReference type="EMBL" id="SFY33408.1"/>
    </source>
</evidence>
<dbReference type="AlphaFoldDB" id="A0AB38CHC6"/>
<organism evidence="2 3">
    <name type="scientific">Janthinobacterium lividum</name>
    <dbReference type="NCBI Taxonomy" id="29581"/>
    <lineage>
        <taxon>Bacteria</taxon>
        <taxon>Pseudomonadati</taxon>
        <taxon>Pseudomonadota</taxon>
        <taxon>Betaproteobacteria</taxon>
        <taxon>Burkholderiales</taxon>
        <taxon>Oxalobacteraceae</taxon>
        <taxon>Janthinobacterium</taxon>
    </lineage>
</organism>